<evidence type="ECO:0000313" key="2">
    <source>
        <dbReference type="EMBL" id="SBQ34684.1"/>
    </source>
</evidence>
<protein>
    <submittedName>
        <fullName evidence="2">Uncharacterized protein</fullName>
    </submittedName>
</protein>
<name>A0A1A8DPB5_NOTKA</name>
<feature type="compositionally biased region" description="Basic and acidic residues" evidence="1">
    <location>
        <begin position="1"/>
        <end position="11"/>
    </location>
</feature>
<dbReference type="AlphaFoldDB" id="A0A1A8DPB5"/>
<accession>A0A1A8DPB5</accession>
<gene>
    <name evidence="2" type="primary">Nfu_g_1_000849</name>
</gene>
<proteinExistence type="predicted"/>
<dbReference type="EMBL" id="HAEA01006204">
    <property type="protein sequence ID" value="SBQ34684.1"/>
    <property type="molecule type" value="Transcribed_RNA"/>
</dbReference>
<sequence>KRRRLADRESGTEAVVDRTPVNPPACTVGVSQSKNELMSAAHNHTRLAAQEKSRYRFCSILKDFLLTTIIR</sequence>
<feature type="region of interest" description="Disordered" evidence="1">
    <location>
        <begin position="1"/>
        <end position="25"/>
    </location>
</feature>
<reference evidence="2" key="1">
    <citation type="submission" date="2016-05" db="EMBL/GenBank/DDBJ databases">
        <authorList>
            <person name="Lavstsen T."/>
            <person name="Jespersen J.S."/>
        </authorList>
    </citation>
    <scope>NUCLEOTIDE SEQUENCE</scope>
    <source>
        <tissue evidence="2">Brain</tissue>
    </source>
</reference>
<feature type="non-terminal residue" evidence="2">
    <location>
        <position position="71"/>
    </location>
</feature>
<evidence type="ECO:0000256" key="1">
    <source>
        <dbReference type="SAM" id="MobiDB-lite"/>
    </source>
</evidence>
<reference evidence="2" key="2">
    <citation type="submission" date="2016-06" db="EMBL/GenBank/DDBJ databases">
        <title>The genome of a short-lived fish provides insights into sex chromosome evolution and the genetic control of aging.</title>
        <authorList>
            <person name="Reichwald K."/>
            <person name="Felder M."/>
            <person name="Petzold A."/>
            <person name="Koch P."/>
            <person name="Groth M."/>
            <person name="Platzer M."/>
        </authorList>
    </citation>
    <scope>NUCLEOTIDE SEQUENCE</scope>
    <source>
        <tissue evidence="2">Brain</tissue>
    </source>
</reference>
<feature type="non-terminal residue" evidence="2">
    <location>
        <position position="1"/>
    </location>
</feature>
<organism evidence="2">
    <name type="scientific">Nothobranchius kadleci</name>
    <name type="common">African annual killifish</name>
    <dbReference type="NCBI Taxonomy" id="1051664"/>
    <lineage>
        <taxon>Eukaryota</taxon>
        <taxon>Metazoa</taxon>
        <taxon>Chordata</taxon>
        <taxon>Craniata</taxon>
        <taxon>Vertebrata</taxon>
        <taxon>Euteleostomi</taxon>
        <taxon>Actinopterygii</taxon>
        <taxon>Neopterygii</taxon>
        <taxon>Teleostei</taxon>
        <taxon>Neoteleostei</taxon>
        <taxon>Acanthomorphata</taxon>
        <taxon>Ovalentaria</taxon>
        <taxon>Atherinomorphae</taxon>
        <taxon>Cyprinodontiformes</taxon>
        <taxon>Nothobranchiidae</taxon>
        <taxon>Nothobranchius</taxon>
    </lineage>
</organism>